<dbReference type="RefSeq" id="WP_003963224.1">
    <property type="nucleotide sequence ID" value="NZ_CM000914.1"/>
</dbReference>
<dbReference type="AlphaFoldDB" id="D5SJR1"/>
<dbReference type="Gene3D" id="3.30.530.20">
    <property type="match status" value="1"/>
</dbReference>
<dbReference type="Pfam" id="PF10604">
    <property type="entry name" value="Polyketide_cyc2"/>
    <property type="match status" value="1"/>
</dbReference>
<dbReference type="SUPFAM" id="SSF55961">
    <property type="entry name" value="Bet v1-like"/>
    <property type="match status" value="1"/>
</dbReference>
<organism evidence="2 3">
    <name type="scientific">Streptomyces clavuligerus</name>
    <dbReference type="NCBI Taxonomy" id="1901"/>
    <lineage>
        <taxon>Bacteria</taxon>
        <taxon>Bacillati</taxon>
        <taxon>Actinomycetota</taxon>
        <taxon>Actinomycetes</taxon>
        <taxon>Kitasatosporales</taxon>
        <taxon>Streptomycetaceae</taxon>
        <taxon>Streptomyces</taxon>
    </lineage>
</organism>
<feature type="signal peptide" evidence="1">
    <location>
        <begin position="1"/>
        <end position="32"/>
    </location>
</feature>
<dbReference type="Proteomes" id="UP000002357">
    <property type="component" value="Plasmid pSCL4"/>
</dbReference>
<reference evidence="2 3" key="1">
    <citation type="journal article" date="2010" name="Genome Biol. Evol.">
        <title>The sequence of a 1.8-mb bacterial linear plasmid reveals a rich evolutionary reservoir of secondary metabolic pathways.</title>
        <authorList>
            <person name="Medema M.H."/>
            <person name="Trefzer A."/>
            <person name="Kovalchuk A."/>
            <person name="van den Berg M."/>
            <person name="Mueller U."/>
            <person name="Heijne W."/>
            <person name="Wu L."/>
            <person name="Alam M.T."/>
            <person name="Ronning C.M."/>
            <person name="Nierman W.C."/>
            <person name="Bovenberg R.A.L."/>
            <person name="Breitling R."/>
            <person name="Takano E."/>
        </authorList>
    </citation>
    <scope>NUCLEOTIDE SEQUENCE [LARGE SCALE GENOMIC DNA]</scope>
    <source>
        <strain evidence="3">ATCC 27064 / DSM 738 / JCM 4710 / NBRC 13307 / NCIMB 12785 / NRRL 3585 / VKM Ac-602</strain>
        <plasmid evidence="2">pSCL4</plasmid>
    </source>
</reference>
<evidence type="ECO:0000256" key="1">
    <source>
        <dbReference type="SAM" id="SignalP"/>
    </source>
</evidence>
<keyword evidence="3" id="KW-1185">Reference proteome</keyword>
<dbReference type="EMBL" id="CM000914">
    <property type="protein sequence ID" value="EFG04154.2"/>
    <property type="molecule type" value="Genomic_DNA"/>
</dbReference>
<evidence type="ECO:0000313" key="3">
    <source>
        <dbReference type="Proteomes" id="UP000002357"/>
    </source>
</evidence>
<gene>
    <name evidence="2" type="ORF">SCLAV_p0667</name>
</gene>
<dbReference type="GeneID" id="93733790"/>
<dbReference type="eggNOG" id="COG3832">
    <property type="taxonomic scope" value="Bacteria"/>
</dbReference>
<keyword evidence="1" id="KW-0732">Signal</keyword>
<accession>D5SJR1</accession>
<dbReference type="InterPro" id="IPR023393">
    <property type="entry name" value="START-like_dom_sf"/>
</dbReference>
<geneLocation type="plasmid" evidence="2 3">
    <name>pSCL4</name>
</geneLocation>
<dbReference type="OrthoDB" id="156693at2"/>
<evidence type="ECO:0000313" key="2">
    <source>
        <dbReference type="EMBL" id="EFG04154.2"/>
    </source>
</evidence>
<sequence>MPGIRRTGLRAALLTLPLIAGLLGTAAAPAGAVGTAAAAPAYASHPGAPSLSCRGEGVDPGARVRHRTETFINAPLRTVWRLQTDVERWPSWKGAVSTVDRLDHGPFRKGSAFHWTMPVPPNPVTPATRLEITSTVEQLKRGSCIRWTGPATAGGLRIDGVHVWTFTKVGGGVRVSTEETHTGPQVEAHIPVATEILRQGLEAWLRDLKAAAEARAHSHHGRAH</sequence>
<protein>
    <submittedName>
        <fullName evidence="2">Putative polyketide cyclase /reductase</fullName>
    </submittedName>
</protein>
<dbReference type="InterPro" id="IPR019587">
    <property type="entry name" value="Polyketide_cyclase/dehydratase"/>
</dbReference>
<feature type="chain" id="PRO_5038870708" evidence="1">
    <location>
        <begin position="33"/>
        <end position="224"/>
    </location>
</feature>
<keyword evidence="2" id="KW-0614">Plasmid</keyword>
<proteinExistence type="predicted"/>
<dbReference type="CDD" id="cd08862">
    <property type="entry name" value="SRPBCC_Smu440-like"/>
    <property type="match status" value="1"/>
</dbReference>
<name>D5SJR1_STRCL</name>